<feature type="transmembrane region" description="Helical" evidence="2">
    <location>
        <begin position="42"/>
        <end position="62"/>
    </location>
</feature>
<gene>
    <name evidence="3" type="primary">SMLR1</name>
</gene>
<dbReference type="Ensembl" id="ENSMICT00000026801.2">
    <property type="protein sequence ID" value="ENSMICP00000024156.1"/>
    <property type="gene ID" value="ENSMICG00000035966.2"/>
</dbReference>
<proteinExistence type="predicted"/>
<organism evidence="3 4">
    <name type="scientific">Microcebus murinus</name>
    <name type="common">Gray mouse lemur</name>
    <name type="synonym">Lemur murinus</name>
    <dbReference type="NCBI Taxonomy" id="30608"/>
    <lineage>
        <taxon>Eukaryota</taxon>
        <taxon>Metazoa</taxon>
        <taxon>Chordata</taxon>
        <taxon>Craniata</taxon>
        <taxon>Vertebrata</taxon>
        <taxon>Euteleostomi</taxon>
        <taxon>Mammalia</taxon>
        <taxon>Eutheria</taxon>
        <taxon>Euarchontoglires</taxon>
        <taxon>Primates</taxon>
        <taxon>Strepsirrhini</taxon>
        <taxon>Lemuriformes</taxon>
        <taxon>Cheirogaleidae</taxon>
        <taxon>Microcebus</taxon>
    </lineage>
</organism>
<dbReference type="Proteomes" id="UP000694394">
    <property type="component" value="Chromosome 6"/>
</dbReference>
<keyword evidence="2" id="KW-1133">Transmembrane helix</keyword>
<protein>
    <submittedName>
        <fullName evidence="3">Small leucine rich protein 1</fullName>
    </submittedName>
</protein>
<keyword evidence="4" id="KW-1185">Reference proteome</keyword>
<evidence type="ECO:0000313" key="3">
    <source>
        <dbReference type="Ensembl" id="ENSMICP00000024156.1"/>
    </source>
</evidence>
<evidence type="ECO:0000256" key="2">
    <source>
        <dbReference type="SAM" id="Phobius"/>
    </source>
</evidence>
<name>A0A8C5VJ15_MICMU</name>
<evidence type="ECO:0000256" key="1">
    <source>
        <dbReference type="SAM" id="MobiDB-lite"/>
    </source>
</evidence>
<keyword evidence="2" id="KW-0472">Membrane</keyword>
<dbReference type="EMBL" id="ABDC03008414">
    <property type="status" value="NOT_ANNOTATED_CDS"/>
    <property type="molecule type" value="Genomic_DNA"/>
</dbReference>
<dbReference type="AlphaFoldDB" id="A0A8C5VJ15"/>
<reference evidence="3" key="2">
    <citation type="submission" date="2025-08" db="UniProtKB">
        <authorList>
            <consortium name="Ensembl"/>
        </authorList>
    </citation>
    <scope>IDENTIFICATION</scope>
</reference>
<reference evidence="3" key="1">
    <citation type="submission" date="2016-12" db="EMBL/GenBank/DDBJ databases">
        <title>Mouse lemur reference genome and diversity panel.</title>
        <authorList>
            <person name="Harris R."/>
            <person name="Larsen P."/>
            <person name="Liu Y."/>
            <person name="Hughes D.S."/>
            <person name="Murali S."/>
            <person name="Raveendran M."/>
            <person name="Korchina V."/>
            <person name="Wang M."/>
            <person name="Jhangiani S."/>
            <person name="Bandaranaike D."/>
            <person name="Bellair M."/>
            <person name="Blankenburg K."/>
            <person name="Chao H."/>
            <person name="Dahdouli M."/>
            <person name="Dinh H."/>
            <person name="Doddapaneni H."/>
            <person name="English A."/>
            <person name="Firestine M."/>
            <person name="Gnanaolivu R."/>
            <person name="Gross S."/>
            <person name="Hernandez B."/>
            <person name="Javaid M."/>
            <person name="Jayaseelan J."/>
            <person name="Jones J."/>
            <person name="Khan Z."/>
            <person name="Kovar C."/>
            <person name="Kurapati P."/>
            <person name="Le B."/>
            <person name="Lee S."/>
            <person name="Li M."/>
            <person name="Mathew T."/>
            <person name="Narasimhan A."/>
            <person name="Ngo D."/>
            <person name="Nguyen L."/>
            <person name="Okwuonu G."/>
            <person name="Ongeri F."/>
            <person name="Osuji N."/>
            <person name="Pu L.-L."/>
            <person name="Puazo M."/>
            <person name="Quiroz J."/>
            <person name="Raj R."/>
            <person name="Rajbhandari K."/>
            <person name="Reid J.G."/>
            <person name="Santibanez J."/>
            <person name="Sexton D."/>
            <person name="Skinner E."/>
            <person name="Vee V."/>
            <person name="Weissenberger G."/>
            <person name="Wu Y."/>
            <person name="Xin Y."/>
            <person name="Han Y."/>
            <person name="Campbell C."/>
            <person name="Brown A."/>
            <person name="Sullivan B."/>
            <person name="Shelton J."/>
            <person name="Brown S."/>
            <person name="Dudchenko O."/>
            <person name="Machol I."/>
            <person name="Durand N."/>
            <person name="Shamim M."/>
            <person name="Lieberman A."/>
            <person name="Muzny D.M."/>
            <person name="Richards S."/>
            <person name="Yoder A."/>
            <person name="Worley K.C."/>
            <person name="Rogers J."/>
            <person name="Gibbs R.A."/>
        </authorList>
    </citation>
    <scope>NUCLEOTIDE SEQUENCE [LARGE SCALE GENOMIC DNA]</scope>
</reference>
<dbReference type="GeneTree" id="ENSGT00560000078592"/>
<evidence type="ECO:0000313" key="4">
    <source>
        <dbReference type="Proteomes" id="UP000694394"/>
    </source>
</evidence>
<keyword evidence="2" id="KW-0812">Transmembrane</keyword>
<accession>A0A8C5VJ15</accession>
<feature type="region of interest" description="Disordered" evidence="1">
    <location>
        <begin position="72"/>
        <end position="96"/>
    </location>
</feature>
<sequence>VLSKGRSPRRKEVQAQSKASGAMQLAMSSVLSAFLGELPSWFLFFGVFLPVTLLLLLLIAYFRIKLIEVNEELSQSSDRQHNHKDGSSLSQRRKRS</sequence>
<reference evidence="3" key="3">
    <citation type="submission" date="2025-09" db="UniProtKB">
        <authorList>
            <consortium name="Ensembl"/>
        </authorList>
    </citation>
    <scope>IDENTIFICATION</scope>
</reference>